<dbReference type="GeneID" id="69698633"/>
<dbReference type="CDD" id="cd02440">
    <property type="entry name" value="AdoMet_MTases"/>
    <property type="match status" value="1"/>
</dbReference>
<accession>A0A5P6NGV1</accession>
<dbReference type="GO" id="GO:0032259">
    <property type="term" value="P:methylation"/>
    <property type="evidence" value="ECO:0007669"/>
    <property type="project" value="UniProtKB-KW"/>
</dbReference>
<evidence type="ECO:0000313" key="1">
    <source>
        <dbReference type="EMBL" id="QFI64423.1"/>
    </source>
</evidence>
<protein>
    <submittedName>
        <fullName evidence="1">Class I SAM-dependent methyltransferase</fullName>
    </submittedName>
</protein>
<dbReference type="GO" id="GO:0008168">
    <property type="term" value="F:methyltransferase activity"/>
    <property type="evidence" value="ECO:0007669"/>
    <property type="project" value="UniProtKB-KW"/>
</dbReference>
<dbReference type="EMBL" id="CP032228">
    <property type="protein sequence ID" value="QFI64423.1"/>
    <property type="molecule type" value="Genomic_DNA"/>
</dbReference>
<evidence type="ECO:0000313" key="2">
    <source>
        <dbReference type="Proteomes" id="UP000325385"/>
    </source>
</evidence>
<gene>
    <name evidence="1" type="ORF">D0Y83_15015</name>
</gene>
<dbReference type="RefSeq" id="WP_151886321.1">
    <property type="nucleotide sequence ID" value="NZ_CP032228.1"/>
</dbReference>
<dbReference type="Proteomes" id="UP000325385">
    <property type="component" value="Chromosome"/>
</dbReference>
<dbReference type="AlphaFoldDB" id="A0A5P6NGV1"/>
<sequence>MSASAVLDPGSFRDPDGRVFRIGEKVFRSVTGSAARNFARAEEAGVMRKLVDRGQLVDFTDVTEQASKVGIEQADVILSHPQIPFISYPYEWSFSLHKAAALAHLDLHLELLSEDFTLVDATAYNMQFDGTRPVHIDHLSIRPYEDGEIWAAHRQFCMQFLNPLLMWSMLDLQPNHWFRGSLEGIAPEDLAKLVPLRKRLNWTVLTHVIAQATLQNRSVQSTTGSSRYREARLPRSSFEGMLRGLRGAIAKMEVPSHKTVWGEYANNTSYAAPEAEAKHDLVKEAVAAIKPGLLYDIGCNTGDYSKSALEAGAGKVIGFDFDHGALEIAFKRAQLEQLDLLPLWLDAANPSPSQGWGEAERMGLSKRAKPDALLALAFIHHIAIGRNVPLGMAVDWLVSLAPAGVIEFPHKEDPMVQLLLSQRPDIFPDYHNDTFANLLSQRAQIVKAVDVLPTRTLYWFQRN</sequence>
<reference evidence="2" key="1">
    <citation type="submission" date="2018-09" db="EMBL/GenBank/DDBJ databases">
        <title>Nocardia yunnanensis sp. nov., an actinomycete isolated from a soil sample.</title>
        <authorList>
            <person name="Zhang J."/>
        </authorList>
    </citation>
    <scope>NUCLEOTIDE SEQUENCE [LARGE SCALE GENOMIC DNA]</scope>
    <source>
        <strain evidence="2">21-3</strain>
    </source>
</reference>
<dbReference type="InterPro" id="IPR029063">
    <property type="entry name" value="SAM-dependent_MTases_sf"/>
</dbReference>
<organism evidence="1 2">
    <name type="scientific">Qipengyuania flava</name>
    <dbReference type="NCBI Taxonomy" id="192812"/>
    <lineage>
        <taxon>Bacteria</taxon>
        <taxon>Pseudomonadati</taxon>
        <taxon>Pseudomonadota</taxon>
        <taxon>Alphaproteobacteria</taxon>
        <taxon>Sphingomonadales</taxon>
        <taxon>Erythrobacteraceae</taxon>
        <taxon>Qipengyuania</taxon>
    </lineage>
</organism>
<keyword evidence="1" id="KW-0808">Transferase</keyword>
<dbReference type="Gene3D" id="3.40.50.150">
    <property type="entry name" value="Vaccinia Virus protein VP39"/>
    <property type="match status" value="1"/>
</dbReference>
<name>A0A5P6NGV1_9SPHN</name>
<proteinExistence type="predicted"/>
<keyword evidence="1" id="KW-0489">Methyltransferase</keyword>
<dbReference type="SUPFAM" id="SSF53335">
    <property type="entry name" value="S-adenosyl-L-methionine-dependent methyltransferases"/>
    <property type="match status" value="1"/>
</dbReference>